<organism evidence="6 7">
    <name type="scientific">Lentisphaera araneosa HTCC2155</name>
    <dbReference type="NCBI Taxonomy" id="313628"/>
    <lineage>
        <taxon>Bacteria</taxon>
        <taxon>Pseudomonadati</taxon>
        <taxon>Lentisphaerota</taxon>
        <taxon>Lentisphaeria</taxon>
        <taxon>Lentisphaerales</taxon>
        <taxon>Lentisphaeraceae</taxon>
        <taxon>Lentisphaera</taxon>
    </lineage>
</organism>
<reference evidence="6 7" key="1">
    <citation type="journal article" date="2010" name="J. Bacteriol.">
        <title>Genome sequence of Lentisphaera araneosa HTCC2155T, the type species of the order Lentisphaerales in the phylum Lentisphaerae.</title>
        <authorList>
            <person name="Thrash J.C."/>
            <person name="Cho J.C."/>
            <person name="Vergin K.L."/>
            <person name="Morris R.M."/>
            <person name="Giovannoni S.J."/>
        </authorList>
    </citation>
    <scope>NUCLEOTIDE SEQUENCE [LARGE SCALE GENOMIC DNA]</scope>
    <source>
        <strain evidence="6 7">HTCC2155</strain>
    </source>
</reference>
<keyword evidence="4 5" id="KW-0472">Membrane</keyword>
<dbReference type="PANTHER" id="PTHR43427">
    <property type="entry name" value="CHLORIDE CHANNEL PROTEIN CLC-E"/>
    <property type="match status" value="1"/>
</dbReference>
<dbReference type="Proteomes" id="UP000004947">
    <property type="component" value="Unassembled WGS sequence"/>
</dbReference>
<dbReference type="GO" id="GO:0016020">
    <property type="term" value="C:membrane"/>
    <property type="evidence" value="ECO:0007669"/>
    <property type="project" value="UniProtKB-SubCell"/>
</dbReference>
<comment type="subcellular location">
    <subcellularLocation>
        <location evidence="1">Membrane</location>
        <topology evidence="1">Multi-pass membrane protein</topology>
    </subcellularLocation>
</comment>
<evidence type="ECO:0000313" key="7">
    <source>
        <dbReference type="Proteomes" id="UP000004947"/>
    </source>
</evidence>
<dbReference type="RefSeq" id="WP_007278218.1">
    <property type="nucleotide sequence ID" value="NZ_ABCK01000006.1"/>
</dbReference>
<accession>A6DK02</accession>
<keyword evidence="3 5" id="KW-1133">Transmembrane helix</keyword>
<feature type="transmembrane region" description="Helical" evidence="5">
    <location>
        <begin position="20"/>
        <end position="40"/>
    </location>
</feature>
<dbReference type="eggNOG" id="COG0038">
    <property type="taxonomic scope" value="Bacteria"/>
</dbReference>
<dbReference type="Gene3D" id="1.10.3080.10">
    <property type="entry name" value="Clc chloride channel"/>
    <property type="match status" value="1"/>
</dbReference>
<dbReference type="Pfam" id="PF00654">
    <property type="entry name" value="Voltage_CLC"/>
    <property type="match status" value="1"/>
</dbReference>
<evidence type="ECO:0000256" key="1">
    <source>
        <dbReference type="ARBA" id="ARBA00004141"/>
    </source>
</evidence>
<dbReference type="InterPro" id="IPR014743">
    <property type="entry name" value="Cl-channel_core"/>
</dbReference>
<feature type="transmembrane region" description="Helical" evidence="5">
    <location>
        <begin position="379"/>
        <end position="398"/>
    </location>
</feature>
<keyword evidence="2 5" id="KW-0812">Transmembrane</keyword>
<evidence type="ECO:0000256" key="5">
    <source>
        <dbReference type="SAM" id="Phobius"/>
    </source>
</evidence>
<proteinExistence type="predicted"/>
<dbReference type="InterPro" id="IPR001807">
    <property type="entry name" value="ClC"/>
</dbReference>
<feature type="transmembrane region" description="Helical" evidence="5">
    <location>
        <begin position="308"/>
        <end position="324"/>
    </location>
</feature>
<dbReference type="EMBL" id="ABCK01000006">
    <property type="protein sequence ID" value="EDM28226.1"/>
    <property type="molecule type" value="Genomic_DNA"/>
</dbReference>
<dbReference type="PRINTS" id="PR00762">
    <property type="entry name" value="CLCHANNEL"/>
</dbReference>
<feature type="transmembrane region" description="Helical" evidence="5">
    <location>
        <begin position="222"/>
        <end position="241"/>
    </location>
</feature>
<dbReference type="OrthoDB" id="9767361at2"/>
<keyword evidence="7" id="KW-1185">Reference proteome</keyword>
<dbReference type="GO" id="GO:0015108">
    <property type="term" value="F:chloride transmembrane transporter activity"/>
    <property type="evidence" value="ECO:0007669"/>
    <property type="project" value="InterPro"/>
</dbReference>
<evidence type="ECO:0000256" key="3">
    <source>
        <dbReference type="ARBA" id="ARBA00022989"/>
    </source>
</evidence>
<feature type="transmembrane region" description="Helical" evidence="5">
    <location>
        <begin position="331"/>
        <end position="359"/>
    </location>
</feature>
<feature type="transmembrane region" description="Helical" evidence="5">
    <location>
        <begin position="145"/>
        <end position="170"/>
    </location>
</feature>
<feature type="transmembrane region" description="Helical" evidence="5">
    <location>
        <begin position="261"/>
        <end position="278"/>
    </location>
</feature>
<feature type="transmembrane region" description="Helical" evidence="5">
    <location>
        <begin position="92"/>
        <end position="111"/>
    </location>
</feature>
<comment type="caution">
    <text evidence="6">The sequence shown here is derived from an EMBL/GenBank/DDBJ whole genome shotgun (WGS) entry which is preliminary data.</text>
</comment>
<evidence type="ECO:0000313" key="6">
    <source>
        <dbReference type="EMBL" id="EDM28226.1"/>
    </source>
</evidence>
<evidence type="ECO:0000256" key="2">
    <source>
        <dbReference type="ARBA" id="ARBA00022692"/>
    </source>
</evidence>
<evidence type="ECO:0000256" key="4">
    <source>
        <dbReference type="ARBA" id="ARBA00023136"/>
    </source>
</evidence>
<name>A6DK02_9BACT</name>
<sequence>MKKQLTSQFRDAGHLAKWLFISIIVGLLVGSAVAWFLMGLEWAGNFRDNRMWILWLLPLGGLCIGLIYHYLGQNVVKGNNQLLDEIIQPKKIIPLRMAPLVALGTIATHLFGGSAGREGTGVQMGGAIADQFSQIFKLDKDERRILIIAGVAAGFSAVFGTPLAGAVFALEVYIIGRVQYQAILPAFLSAIIADQVCVQWKYPTVVTHTHYLHPEALALSPSTLFYTFLVAILFGWTAMLFSKANHFWSDLFSKKISYPPLRPFIGGIVLALAFWALGQTSVDFTKYVGLGVPVIEESFTQRMMPYDFALKLLFTSFTLGAGFKGGEVTPLFFIGATLGSALSFIIPLPLALLAAIGFVGVFSGATNTPIACTLMGIELFGAQIGIYLGLSCVVAYIFSGHSSIYSSQILHHVKHPSLKDDQDKTLNDSNK</sequence>
<dbReference type="CDD" id="cd03682">
    <property type="entry name" value="ClC_sycA_like"/>
    <property type="match status" value="1"/>
</dbReference>
<feature type="transmembrane region" description="Helical" evidence="5">
    <location>
        <begin position="52"/>
        <end position="71"/>
    </location>
</feature>
<dbReference type="InterPro" id="IPR050368">
    <property type="entry name" value="ClC-type_chloride_channel"/>
</dbReference>
<dbReference type="STRING" id="313628.LNTAR_12756"/>
<dbReference type="PANTHER" id="PTHR43427:SF12">
    <property type="entry name" value="CHLORIDE TRANSPORTER"/>
    <property type="match status" value="1"/>
</dbReference>
<protein>
    <submittedName>
        <fullName evidence="6">Voltage-gated chloride channel</fullName>
    </submittedName>
</protein>
<dbReference type="SUPFAM" id="SSF81340">
    <property type="entry name" value="Clc chloride channel"/>
    <property type="match status" value="1"/>
</dbReference>
<dbReference type="AlphaFoldDB" id="A6DK02"/>
<gene>
    <name evidence="6" type="ORF">LNTAR_12756</name>
</gene>